<feature type="region of interest" description="Disordered" evidence="1">
    <location>
        <begin position="1"/>
        <end position="93"/>
    </location>
</feature>
<dbReference type="WBParaSite" id="TREG1_111150.1">
    <property type="protein sequence ID" value="TREG1_111150.1"/>
    <property type="gene ID" value="TREG1_111150"/>
</dbReference>
<dbReference type="Proteomes" id="UP000050795">
    <property type="component" value="Unassembled WGS sequence"/>
</dbReference>
<dbReference type="OrthoDB" id="6268329at2759"/>
<reference evidence="2" key="1">
    <citation type="submission" date="2022-06" db="EMBL/GenBank/DDBJ databases">
        <authorList>
            <person name="Berger JAMES D."/>
            <person name="Berger JAMES D."/>
        </authorList>
    </citation>
    <scope>NUCLEOTIDE SEQUENCE [LARGE SCALE GENOMIC DNA]</scope>
</reference>
<dbReference type="AlphaFoldDB" id="A0A183WL99"/>
<feature type="compositionally biased region" description="Polar residues" evidence="1">
    <location>
        <begin position="23"/>
        <end position="32"/>
    </location>
</feature>
<keyword evidence="2" id="KW-1185">Reference proteome</keyword>
<sequence>MLTNSNHKGVMQHKPIINISKYGDSTNEQSKYSLHRNYGEQHHNDDRNINYNEEMNDDNDDDDVDDNNNEDNVRKDSKKSTQNLSSELSSINVTGETSKKKGINQLEVLSVHSLKSSTSVMSSPPVNMSTSSSSSSTTTTTAEILNNPPMLRRGIAYLDMDDGDCTIEEDDEEDQANEYLKHSVHTSNFNVSMISSCLMLSNSAAPHINYHLPINDIFHHFLR</sequence>
<feature type="compositionally biased region" description="Acidic residues" evidence="1">
    <location>
        <begin position="54"/>
        <end position="69"/>
    </location>
</feature>
<evidence type="ECO:0000313" key="3">
    <source>
        <dbReference type="WBParaSite" id="TREG1_111150.1"/>
    </source>
</evidence>
<name>A0A183WL99_TRIRE</name>
<feature type="region of interest" description="Disordered" evidence="1">
    <location>
        <begin position="118"/>
        <end position="141"/>
    </location>
</feature>
<accession>A0A183WL99</accession>
<organism evidence="2 3">
    <name type="scientific">Trichobilharzia regenti</name>
    <name type="common">Nasal bird schistosome</name>
    <dbReference type="NCBI Taxonomy" id="157069"/>
    <lineage>
        <taxon>Eukaryota</taxon>
        <taxon>Metazoa</taxon>
        <taxon>Spiralia</taxon>
        <taxon>Lophotrochozoa</taxon>
        <taxon>Platyhelminthes</taxon>
        <taxon>Trematoda</taxon>
        <taxon>Digenea</taxon>
        <taxon>Strigeidida</taxon>
        <taxon>Schistosomatoidea</taxon>
        <taxon>Schistosomatidae</taxon>
        <taxon>Trichobilharzia</taxon>
    </lineage>
</organism>
<evidence type="ECO:0000256" key="1">
    <source>
        <dbReference type="SAM" id="MobiDB-lite"/>
    </source>
</evidence>
<evidence type="ECO:0000313" key="2">
    <source>
        <dbReference type="Proteomes" id="UP000050795"/>
    </source>
</evidence>
<feature type="compositionally biased region" description="Polar residues" evidence="1">
    <location>
        <begin position="80"/>
        <end position="93"/>
    </location>
</feature>
<proteinExistence type="predicted"/>
<reference evidence="3" key="2">
    <citation type="submission" date="2023-11" db="UniProtKB">
        <authorList>
            <consortium name="WormBaseParasite"/>
        </authorList>
    </citation>
    <scope>IDENTIFICATION</scope>
</reference>
<feature type="compositionally biased region" description="Basic and acidic residues" evidence="1">
    <location>
        <begin position="37"/>
        <end position="48"/>
    </location>
</feature>
<protein>
    <submittedName>
        <fullName evidence="3">Homeobox protein 2-like</fullName>
    </submittedName>
</protein>